<name>A0A7S3G3Y8_9EUKA</name>
<dbReference type="EMBL" id="HBIB01018827">
    <property type="protein sequence ID" value="CAE0250042.1"/>
    <property type="molecule type" value="Transcribed_RNA"/>
</dbReference>
<gene>
    <name evidence="1" type="ORF">PBIL07802_LOCUS12242</name>
</gene>
<evidence type="ECO:0000313" key="1">
    <source>
        <dbReference type="EMBL" id="CAE0250042.1"/>
    </source>
</evidence>
<accession>A0A7S3G3Y8</accession>
<proteinExistence type="predicted"/>
<organism evidence="1">
    <name type="scientific">Palpitomonas bilix</name>
    <dbReference type="NCBI Taxonomy" id="652834"/>
    <lineage>
        <taxon>Eukaryota</taxon>
        <taxon>Eukaryota incertae sedis</taxon>
    </lineage>
</organism>
<reference evidence="1" key="1">
    <citation type="submission" date="2021-01" db="EMBL/GenBank/DDBJ databases">
        <authorList>
            <person name="Corre E."/>
            <person name="Pelletier E."/>
            <person name="Niang G."/>
            <person name="Scheremetjew M."/>
            <person name="Finn R."/>
            <person name="Kale V."/>
            <person name="Holt S."/>
            <person name="Cochrane G."/>
            <person name="Meng A."/>
            <person name="Brown T."/>
            <person name="Cohen L."/>
        </authorList>
    </citation>
    <scope>NUCLEOTIDE SEQUENCE</scope>
    <source>
        <strain evidence="1">NIES-2562</strain>
    </source>
</reference>
<sequence>MSRKVSFHLNLKFKQECLPSISLRQKVATLFLPFFFSVLPAPSNFPHSSSWLIFTTIAGDRVWRDLILPSLRCSLLRGCIAPAGSSKKNHRQDQTVFNAVFYSSSFAK</sequence>
<protein>
    <submittedName>
        <fullName evidence="1">Uncharacterized protein</fullName>
    </submittedName>
</protein>
<dbReference type="AlphaFoldDB" id="A0A7S3G3Y8"/>